<reference evidence="2 3" key="1">
    <citation type="journal article" date="2016" name="Nat. Commun.">
        <title>Thousands of microbial genomes shed light on interconnected biogeochemical processes in an aquifer system.</title>
        <authorList>
            <person name="Anantharaman K."/>
            <person name="Brown C.T."/>
            <person name="Hug L.A."/>
            <person name="Sharon I."/>
            <person name="Castelle C.J."/>
            <person name="Probst A.J."/>
            <person name="Thomas B.C."/>
            <person name="Singh A."/>
            <person name="Wilkins M.J."/>
            <person name="Karaoz U."/>
            <person name="Brodie E.L."/>
            <person name="Williams K.H."/>
            <person name="Hubbard S.S."/>
            <person name="Banfield J.F."/>
        </authorList>
    </citation>
    <scope>NUCLEOTIDE SEQUENCE [LARGE SCALE GENOMIC DNA]</scope>
</reference>
<evidence type="ECO:0000313" key="3">
    <source>
        <dbReference type="Proteomes" id="UP000177187"/>
    </source>
</evidence>
<feature type="transmembrane region" description="Helical" evidence="1">
    <location>
        <begin position="6"/>
        <end position="26"/>
    </location>
</feature>
<accession>A0A1F5EXL2</accession>
<dbReference type="EMBL" id="MFAF01000134">
    <property type="protein sequence ID" value="OGD72026.1"/>
    <property type="molecule type" value="Genomic_DNA"/>
</dbReference>
<name>A0A1F5EXL2_9BACT</name>
<keyword evidence="1" id="KW-0812">Transmembrane</keyword>
<evidence type="ECO:0000313" key="2">
    <source>
        <dbReference type="EMBL" id="OGD72026.1"/>
    </source>
</evidence>
<comment type="caution">
    <text evidence="2">The sequence shown here is derived from an EMBL/GenBank/DDBJ whole genome shotgun (WGS) entry which is preliminary data.</text>
</comment>
<gene>
    <name evidence="2" type="ORF">A2Y64_08235</name>
</gene>
<proteinExistence type="predicted"/>
<dbReference type="AlphaFoldDB" id="A0A1F5EXL2"/>
<dbReference type="Proteomes" id="UP000177187">
    <property type="component" value="Unassembled WGS sequence"/>
</dbReference>
<feature type="transmembrane region" description="Helical" evidence="1">
    <location>
        <begin position="33"/>
        <end position="53"/>
    </location>
</feature>
<keyword evidence="1" id="KW-1133">Transmembrane helix</keyword>
<feature type="transmembrane region" description="Helical" evidence="1">
    <location>
        <begin position="65"/>
        <end position="85"/>
    </location>
</feature>
<evidence type="ECO:0000256" key="1">
    <source>
        <dbReference type="SAM" id="Phobius"/>
    </source>
</evidence>
<sequence>MLFNGQQVITLLFLGAFLGLVTGLGWDLAKGKAALFWAGFLAACAAVTAFYHFTAPAEVRETRDILDQGLTLVASYLPVVAVIWWRHRPRGGGPDSAPPREGAV</sequence>
<protein>
    <submittedName>
        <fullName evidence="2">Uncharacterized protein</fullName>
    </submittedName>
</protein>
<keyword evidence="1" id="KW-0472">Membrane</keyword>
<dbReference type="STRING" id="1817816.A2Y64_08235"/>
<organism evidence="2 3">
    <name type="scientific">Candidatus Coatesbacteria bacterium RBG_13_66_14</name>
    <dbReference type="NCBI Taxonomy" id="1817816"/>
    <lineage>
        <taxon>Bacteria</taxon>
        <taxon>Candidatus Coatesiibacteriota</taxon>
    </lineage>
</organism>